<feature type="region of interest" description="Disordered" evidence="1">
    <location>
        <begin position="476"/>
        <end position="519"/>
    </location>
</feature>
<dbReference type="InterPro" id="IPR036689">
    <property type="entry name" value="ESAT-6-like_sf"/>
</dbReference>
<evidence type="ECO:0000313" key="3">
    <source>
        <dbReference type="Proteomes" id="UP000611554"/>
    </source>
</evidence>
<evidence type="ECO:0000313" key="2">
    <source>
        <dbReference type="EMBL" id="GGQ02644.1"/>
    </source>
</evidence>
<name>A0ABQ2R0G4_9ACTN</name>
<feature type="compositionally biased region" description="Gly residues" evidence="1">
    <location>
        <begin position="510"/>
        <end position="519"/>
    </location>
</feature>
<feature type="compositionally biased region" description="Pro residues" evidence="1">
    <location>
        <begin position="126"/>
        <end position="135"/>
    </location>
</feature>
<feature type="compositionally biased region" description="Gly residues" evidence="1">
    <location>
        <begin position="250"/>
        <end position="322"/>
    </location>
</feature>
<keyword evidence="3" id="KW-1185">Reference proteome</keyword>
<organism evidence="2 3">
    <name type="scientific">Streptosporangium pseudovulgare</name>
    <dbReference type="NCBI Taxonomy" id="35765"/>
    <lineage>
        <taxon>Bacteria</taxon>
        <taxon>Bacillati</taxon>
        <taxon>Actinomycetota</taxon>
        <taxon>Actinomycetes</taxon>
        <taxon>Streptosporangiales</taxon>
        <taxon>Streptosporangiaceae</taxon>
        <taxon>Streptosporangium</taxon>
    </lineage>
</organism>
<feature type="region of interest" description="Disordered" evidence="1">
    <location>
        <begin position="125"/>
        <end position="163"/>
    </location>
</feature>
<feature type="compositionally biased region" description="Polar residues" evidence="1">
    <location>
        <begin position="138"/>
        <end position="155"/>
    </location>
</feature>
<sequence length="519" mass="50461">MGSEAKVLLIRSYSAVPEAGAPAAGKSEIERLLRDTSPAAVNDAGFAYGNAAGTIDIVLGALQRNAAELSRVWGGDAAKEVQKALQMLHATGSELVSKMNQMSTTLRLYGGEYLPQAIEKIEKIPDPPATPPGSPTPNLFTPPTGTTALTPQGTPLYQPPLRPGLLQTKEGADQAAREVLKELNEKIVELYTSYVPPHVSYELPVVALPGGPGDYRDTRYPDGSPNSGSIFSGNGSGGAYNPSGSSWPSGSGGSDFSGSGSGSHGSGSGGSGSHGSGSGGSGSGGGGANGSGGGSGSGSGGSGSHGSDSGSGSGSGDTGANGPGSHAPGDTGTGLPGANDPGANGPGANGSGANGTGRNGDGTVPPVIGGDEGSRYDPRATETSSFNPQTPTTTVSPYNSLGHPNPVIGNTAVTPNPNVTAFPNVTTSVPPILGGPGTGNGPGSGYGFGSGSGWGSANANGVTSAVLSRGTTGGPGMIPPLMGGGAAEGQQEERSPGIPVSEVDDVWGSAEGGGPSLLC</sequence>
<proteinExistence type="predicted"/>
<protein>
    <recommendedName>
        <fullName evidence="4">PPE family domain-containing protein</fullName>
    </recommendedName>
</protein>
<dbReference type="InterPro" id="IPR010310">
    <property type="entry name" value="T7SS_ESAT-6-like"/>
</dbReference>
<comment type="caution">
    <text evidence="2">The sequence shown here is derived from an EMBL/GenBank/DDBJ whole genome shotgun (WGS) entry which is preliminary data.</text>
</comment>
<gene>
    <name evidence="2" type="ORF">GCM10010140_36060</name>
</gene>
<accession>A0ABQ2R0G4</accession>
<dbReference type="Gene3D" id="1.10.287.1060">
    <property type="entry name" value="ESAT-6-like"/>
    <property type="match status" value="1"/>
</dbReference>
<feature type="region of interest" description="Disordered" evidence="1">
    <location>
        <begin position="214"/>
        <end position="414"/>
    </location>
</feature>
<dbReference type="Pfam" id="PF06013">
    <property type="entry name" value="WXG100"/>
    <property type="match status" value="1"/>
</dbReference>
<feature type="compositionally biased region" description="Polar residues" evidence="1">
    <location>
        <begin position="381"/>
        <end position="399"/>
    </location>
</feature>
<evidence type="ECO:0008006" key="4">
    <source>
        <dbReference type="Google" id="ProtNLM"/>
    </source>
</evidence>
<evidence type="ECO:0000256" key="1">
    <source>
        <dbReference type="SAM" id="MobiDB-lite"/>
    </source>
</evidence>
<dbReference type="SUPFAM" id="SSF140453">
    <property type="entry name" value="EsxAB dimer-like"/>
    <property type="match status" value="1"/>
</dbReference>
<dbReference type="EMBL" id="BMQJ01000008">
    <property type="protein sequence ID" value="GGQ02644.1"/>
    <property type="molecule type" value="Genomic_DNA"/>
</dbReference>
<feature type="compositionally biased region" description="Gly residues" evidence="1">
    <location>
        <begin position="344"/>
        <end position="360"/>
    </location>
</feature>
<reference evidence="3" key="1">
    <citation type="journal article" date="2019" name="Int. J. Syst. Evol. Microbiol.">
        <title>The Global Catalogue of Microorganisms (GCM) 10K type strain sequencing project: providing services to taxonomists for standard genome sequencing and annotation.</title>
        <authorList>
            <consortium name="The Broad Institute Genomics Platform"/>
            <consortium name="The Broad Institute Genome Sequencing Center for Infectious Disease"/>
            <person name="Wu L."/>
            <person name="Ma J."/>
        </authorList>
    </citation>
    <scope>NUCLEOTIDE SEQUENCE [LARGE SCALE GENOMIC DNA]</scope>
    <source>
        <strain evidence="3">JCM 3115</strain>
    </source>
</reference>
<feature type="compositionally biased region" description="Low complexity" evidence="1">
    <location>
        <begin position="223"/>
        <end position="233"/>
    </location>
</feature>
<dbReference type="RefSeq" id="WP_189247631.1">
    <property type="nucleotide sequence ID" value="NZ_BMQJ01000008.1"/>
</dbReference>
<feature type="compositionally biased region" description="Gly residues" evidence="1">
    <location>
        <begin position="476"/>
        <end position="487"/>
    </location>
</feature>
<dbReference type="Proteomes" id="UP000611554">
    <property type="component" value="Unassembled WGS sequence"/>
</dbReference>